<evidence type="ECO:0008006" key="3">
    <source>
        <dbReference type="Google" id="ProtNLM"/>
    </source>
</evidence>
<evidence type="ECO:0000313" key="2">
    <source>
        <dbReference type="Proteomes" id="UP000199152"/>
    </source>
</evidence>
<sequence length="121" mass="12465">MPDDPIAAMWAAARAQGGLWGWGDADGIVPWTDDSGRIVVPLWTDGRRAEAEAGAGADPGEAPVLLDLEDLLAEIPLWLAAGVSAAGLQSDGGRFLLTLSLPELTEALLRLQVNGGPGDPA</sequence>
<dbReference type="InParanoid" id="A0A1I4B0E7"/>
<dbReference type="OrthoDB" id="2936081at2"/>
<dbReference type="EMBL" id="FOSW01000002">
    <property type="protein sequence ID" value="SFK61326.1"/>
    <property type="molecule type" value="Genomic_DNA"/>
</dbReference>
<dbReference type="AlphaFoldDB" id="A0A1I4B0E7"/>
<accession>A0A1I4B0E7</accession>
<organism evidence="1 2">
    <name type="scientific">Geodermatophilus ruber</name>
    <dbReference type="NCBI Taxonomy" id="504800"/>
    <lineage>
        <taxon>Bacteria</taxon>
        <taxon>Bacillati</taxon>
        <taxon>Actinomycetota</taxon>
        <taxon>Actinomycetes</taxon>
        <taxon>Geodermatophilales</taxon>
        <taxon>Geodermatophilaceae</taxon>
        <taxon>Geodermatophilus</taxon>
    </lineage>
</organism>
<protein>
    <recommendedName>
        <fullName evidence="3">DUF2750 domain-containing protein</fullName>
    </recommendedName>
</protein>
<evidence type="ECO:0000313" key="1">
    <source>
        <dbReference type="EMBL" id="SFK61326.1"/>
    </source>
</evidence>
<proteinExistence type="predicted"/>
<reference evidence="1 2" key="1">
    <citation type="submission" date="2016-10" db="EMBL/GenBank/DDBJ databases">
        <authorList>
            <person name="de Groot N.N."/>
        </authorList>
    </citation>
    <scope>NUCLEOTIDE SEQUENCE [LARGE SCALE GENOMIC DNA]</scope>
    <source>
        <strain evidence="1 2">DSM 45317</strain>
    </source>
</reference>
<dbReference type="RefSeq" id="WP_091321819.1">
    <property type="nucleotide sequence ID" value="NZ_FOSW01000002.1"/>
</dbReference>
<dbReference type="Proteomes" id="UP000199152">
    <property type="component" value="Unassembled WGS sequence"/>
</dbReference>
<gene>
    <name evidence="1" type="ORF">SAMN04488085_102454</name>
</gene>
<keyword evidence="2" id="KW-1185">Reference proteome</keyword>
<name>A0A1I4B0E7_9ACTN</name>